<organism evidence="3 4">
    <name type="scientific">Symbiodinium natans</name>
    <dbReference type="NCBI Taxonomy" id="878477"/>
    <lineage>
        <taxon>Eukaryota</taxon>
        <taxon>Sar</taxon>
        <taxon>Alveolata</taxon>
        <taxon>Dinophyceae</taxon>
        <taxon>Suessiales</taxon>
        <taxon>Symbiodiniaceae</taxon>
        <taxon>Symbiodinium</taxon>
    </lineage>
</organism>
<feature type="domain" description="Reverse transcriptase" evidence="2">
    <location>
        <begin position="990"/>
        <end position="1124"/>
    </location>
</feature>
<sequence length="1430" mass="158708">MLFQVLRRLIWDIGSFTSHVLTQWDIAFRLSRRSQVGELMAVRECGICHYCLPTGFPTAPYCEDDRYVQARVFAHRCTGCTLRHFVAGDRPMYTVERYHHRLLHRAQHVVCSDREKSKGMLANINLTHSAIVEEPSLDKQYSYQTYLAHAVRAELLTLGGDIQFLPNRHFGTQTGVRVTGPQSGPSADASAPSATVPTADEQRPSGSSNPDGASRFIEPGTPLIPYTTADAGKPMEGVQIITDWEKVDLRKDMGRKMEALAVLEHEAKSCIVDDDVLEQLQVTAKARIAMPGVTDKDITAIHVACNSHSNAIAKIGNRRYAEKFAEVEYDGIAFKNQIGNPWELIRRAVHAVVDKVLPAILEIDEETIRRQDTELMEIPQSEIVSELHGKSLFPMHKSVDEIAPSSFTEQMKKDNFEAASGTELTKLPPTKAFVKPNEALGKIKPRLIQHTGPQGTAAAALMNKTVEQMIFRLPYFVQRSIKGTDNTGVCERVRLFYYEYKSGGFASTDFGSFDSSITDKCTVDRSKPGLRRIIEEAIMKAVTNKFPEAFDVKNVSKTRWKKKDKILFDTLTLFTEVLIRYSGDGLTSVGNYAINWFVDRSIYFVLERIFTMWDMRVYTLKEIIQFLTNMIDDPEFINQVLEGVKKKATRLAETIIRVSKGLHVTKEDSEFLNGEGDDRLKGFRWAFIQKFETKDKKGKDARQVLGVMTAVMYTAAGMSLEPQDRTGRVSAEKLIDKSQRIELISRIFVPLNDGKAMRSFPKLRKTFAAATITFNVNDPFLTAAATKMLSIMMMCEQCPLQFPFYSLIYRYYRGRITDETIITGKRKYEWWELKLMHLITDNGLQNSMSAIYAHLMNRAYGYVSPEIADGMLDAVAAETRLAKNDLVCLIDALNGAKGDDLGSVQDLVQREADPEAESGEITPSGGMAPTVDLPEMSCATLACPSTSDVYAEGWRRRRGTTFGPCSWGWGSLVAQKPPSTLPGNGWNSGHADKILLKLDFRNAFNTIDRSAMLREARAHLPEVACWADWCYASPSRLLFGEHVVESSCGLQQGDPLAPILFALTLQPALTATATSAPLDLCFGFLDDLLLAGTSRLTSRALGVLSDAAGSVGLVLEPSKSEVVITNPTSSADLRGLPAGFIRRRGKFTLLGGAVGGPAFCNQHTQTRVDGARPLLDALAALPDRQTGLLLLRHCCSFCKVTHSTRVTPPALQDAALRCFDELVRSCLETIGGLSMSDAAWRQASLRIATGGLGFRRAFRHAPATFIASVTSSEAACQILDANYRSDLSAPIAQFNAAVAAQHALPHAVGAARRAHFRLVQQPGAGAWLLARPAEALGLSLEPQLFRTLLHLRLRLPATNVINDIMDDKTAAATQRWQRLMIQAKYQWEDDIPFPVTKRGVQKPRGEKRNERIISSLKSYISGSKELLQFF</sequence>
<protein>
    <recommendedName>
        <fullName evidence="2">Reverse transcriptase domain-containing protein</fullName>
    </recommendedName>
</protein>
<dbReference type="SUPFAM" id="SSF56672">
    <property type="entry name" value="DNA/RNA polymerases"/>
    <property type="match status" value="1"/>
</dbReference>
<keyword evidence="4" id="KW-1185">Reference proteome</keyword>
<feature type="compositionally biased region" description="Low complexity" evidence="1">
    <location>
        <begin position="180"/>
        <end position="199"/>
    </location>
</feature>
<gene>
    <name evidence="3" type="ORF">SNAT2548_LOCUS7718</name>
</gene>
<dbReference type="Pfam" id="PF00078">
    <property type="entry name" value="RVT_1"/>
    <property type="match status" value="1"/>
</dbReference>
<name>A0A812K5J8_9DINO</name>
<evidence type="ECO:0000313" key="3">
    <source>
        <dbReference type="EMBL" id="CAE7217312.1"/>
    </source>
</evidence>
<proteinExistence type="predicted"/>
<dbReference type="InterPro" id="IPR000477">
    <property type="entry name" value="RT_dom"/>
</dbReference>
<dbReference type="Proteomes" id="UP000604046">
    <property type="component" value="Unassembled WGS sequence"/>
</dbReference>
<comment type="caution">
    <text evidence="3">The sequence shown here is derived from an EMBL/GenBank/DDBJ whole genome shotgun (WGS) entry which is preliminary data.</text>
</comment>
<dbReference type="PANTHER" id="PTHR48462:SF1">
    <property type="entry name" value="PROTEIN, PUTATIVE-RELATED"/>
    <property type="match status" value="1"/>
</dbReference>
<evidence type="ECO:0000256" key="1">
    <source>
        <dbReference type="SAM" id="MobiDB-lite"/>
    </source>
</evidence>
<evidence type="ECO:0000259" key="2">
    <source>
        <dbReference type="Pfam" id="PF00078"/>
    </source>
</evidence>
<evidence type="ECO:0000313" key="4">
    <source>
        <dbReference type="Proteomes" id="UP000604046"/>
    </source>
</evidence>
<reference evidence="3" key="1">
    <citation type="submission" date="2021-02" db="EMBL/GenBank/DDBJ databases">
        <authorList>
            <person name="Dougan E. K."/>
            <person name="Rhodes N."/>
            <person name="Thang M."/>
            <person name="Chan C."/>
        </authorList>
    </citation>
    <scope>NUCLEOTIDE SEQUENCE</scope>
</reference>
<feature type="region of interest" description="Disordered" evidence="1">
    <location>
        <begin position="173"/>
        <end position="219"/>
    </location>
</feature>
<dbReference type="InterPro" id="IPR043502">
    <property type="entry name" value="DNA/RNA_pol_sf"/>
</dbReference>
<dbReference type="PANTHER" id="PTHR48462">
    <property type="entry name" value="PROTEIN, PUTATIVE-RELATED"/>
    <property type="match status" value="1"/>
</dbReference>
<dbReference type="OrthoDB" id="7433202at2759"/>
<dbReference type="EMBL" id="CAJNDS010000549">
    <property type="protein sequence ID" value="CAE7217312.1"/>
    <property type="molecule type" value="Genomic_DNA"/>
</dbReference>
<accession>A0A812K5J8</accession>